<dbReference type="SUPFAM" id="SSF54106">
    <property type="entry name" value="LysM domain"/>
    <property type="match status" value="1"/>
</dbReference>
<dbReference type="Pfam" id="PF01476">
    <property type="entry name" value="LysM"/>
    <property type="match status" value="1"/>
</dbReference>
<evidence type="ECO:0000313" key="2">
    <source>
        <dbReference type="EMBL" id="UOQ64516.1"/>
    </source>
</evidence>
<accession>A0ABY4G134</accession>
<keyword evidence="3" id="KW-1185">Reference proteome</keyword>
<dbReference type="CDD" id="cd00118">
    <property type="entry name" value="LysM"/>
    <property type="match status" value="1"/>
</dbReference>
<dbReference type="Gene3D" id="3.10.350.10">
    <property type="entry name" value="LysM domain"/>
    <property type="match status" value="1"/>
</dbReference>
<dbReference type="RefSeq" id="WP_245118380.1">
    <property type="nucleotide sequence ID" value="NZ_CP095061.1"/>
</dbReference>
<evidence type="ECO:0000259" key="1">
    <source>
        <dbReference type="PROSITE" id="PS51782"/>
    </source>
</evidence>
<dbReference type="Pfam" id="PF07608">
    <property type="entry name" value="DUF1571"/>
    <property type="match status" value="1"/>
</dbReference>
<dbReference type="PROSITE" id="PS51782">
    <property type="entry name" value="LYSM"/>
    <property type="match status" value="1"/>
</dbReference>
<dbReference type="EMBL" id="CP095061">
    <property type="protein sequence ID" value="UOQ64516.1"/>
    <property type="molecule type" value="Genomic_DNA"/>
</dbReference>
<proteinExistence type="predicted"/>
<dbReference type="InterPro" id="IPR036779">
    <property type="entry name" value="LysM_dom_sf"/>
</dbReference>
<feature type="domain" description="LysM" evidence="1">
    <location>
        <begin position="172"/>
        <end position="216"/>
    </location>
</feature>
<gene>
    <name evidence="2" type="ORF">MUN86_13065</name>
</gene>
<protein>
    <submittedName>
        <fullName evidence="2">DUF1571 domain-containing protein</fullName>
    </submittedName>
</protein>
<dbReference type="InterPro" id="IPR011465">
    <property type="entry name" value="DUF1571"/>
</dbReference>
<name>A0ABY4G134_9BACT</name>
<organism evidence="2 3">
    <name type="scientific">Hymenobacter volaticus</name>
    <dbReference type="NCBI Taxonomy" id="2932254"/>
    <lineage>
        <taxon>Bacteria</taxon>
        <taxon>Pseudomonadati</taxon>
        <taxon>Bacteroidota</taxon>
        <taxon>Cytophagia</taxon>
        <taxon>Cytophagales</taxon>
        <taxon>Hymenobacteraceae</taxon>
        <taxon>Hymenobacter</taxon>
    </lineage>
</organism>
<dbReference type="InterPro" id="IPR018392">
    <property type="entry name" value="LysM"/>
</dbReference>
<dbReference type="Proteomes" id="UP000830401">
    <property type="component" value="Chromosome"/>
</dbReference>
<evidence type="ECO:0000313" key="3">
    <source>
        <dbReference type="Proteomes" id="UP000830401"/>
    </source>
</evidence>
<reference evidence="2" key="1">
    <citation type="submission" date="2022-04" db="EMBL/GenBank/DDBJ databases">
        <title>Hymenobacter sp. isolated from the air.</title>
        <authorList>
            <person name="Won M."/>
            <person name="Lee C.-M."/>
            <person name="Woen H.-Y."/>
            <person name="Kwon S.-W."/>
        </authorList>
    </citation>
    <scope>NUCLEOTIDE SEQUENCE</scope>
    <source>
        <strain evidence="2">5420S-77</strain>
    </source>
</reference>
<dbReference type="SMART" id="SM00257">
    <property type="entry name" value="LysM"/>
    <property type="match status" value="1"/>
</dbReference>
<sequence length="275" mass="30861">MALGAAFTPVATPDADSITTEQLMTRLTNSITTLKTLRCNVRAQERLSSGKYQPARTTMKMTLNPQRVYLKNNIKGVEVLWVEGQNDGDAWVYPNSFPYVTLSLDPNGTIMRRNQHHSILDAGFGTIAGLIHGSSQRRDHNYEHSFRYTGDSTIAGRPCYVLQSEYPQFRYVSYTTVAGDTPARIADKFGCGEYRVMERNGISPGSAIPVGKTLQVPNSYGRRTLVCVDQKLMLPVLVRVHDDKGLFEQFEFSNIVANQPIPPIEFTKDFPEYKL</sequence>